<dbReference type="CDD" id="cd06587">
    <property type="entry name" value="VOC"/>
    <property type="match status" value="1"/>
</dbReference>
<feature type="domain" description="Glyoxalase/fosfomycin resistance/dioxygenase" evidence="1">
    <location>
        <begin position="96"/>
        <end position="204"/>
    </location>
</feature>
<dbReference type="EMBL" id="EU408348">
    <property type="protein sequence ID" value="ACN58748.1"/>
    <property type="molecule type" value="Genomic_DNA"/>
</dbReference>
<dbReference type="Pfam" id="PF00903">
    <property type="entry name" value="Glyoxalase"/>
    <property type="match status" value="1"/>
</dbReference>
<gene>
    <name evidence="2" type="ORF">AKSOIL_0070</name>
</gene>
<dbReference type="SUPFAM" id="SSF54593">
    <property type="entry name" value="Glyoxalase/Bleomycin resistance protein/Dihydroxybiphenyl dioxygenase"/>
    <property type="match status" value="1"/>
</dbReference>
<proteinExistence type="predicted"/>
<dbReference type="InterPro" id="IPR029068">
    <property type="entry name" value="Glyas_Bleomycin-R_OHBP_Dase"/>
</dbReference>
<dbReference type="Gene3D" id="3.10.180.10">
    <property type="entry name" value="2,3-Dihydroxybiphenyl 1,2-Dioxygenase, domain 1"/>
    <property type="match status" value="1"/>
</dbReference>
<name>C0IN62_9BACT</name>
<organism evidence="2">
    <name type="scientific">uncultured bacterium BLR3</name>
    <dbReference type="NCBI Taxonomy" id="506521"/>
    <lineage>
        <taxon>Bacteria</taxon>
        <taxon>environmental samples</taxon>
    </lineage>
</organism>
<sequence length="221" mass="23771">MPRWVWRVLPMPSVLATRKPLLSRQIDGPSGPVSIHQGGSGTMEKFIDRLIRQFESGALGRREFCQMLGIAAAITAAGGAEANAAPAGRGFKGLGVNHVSYVCPDYTKARDFYSSMFGMQVVNDKGKGRANLAFGPAPDKGGNFLVVHNPGANPPKPSEAIIDHVAYTISNWDEGKVRGALKAKGFDKPTGRDGSLHVYDPFDYDVQIANAVQENAFRRGA</sequence>
<dbReference type="InterPro" id="IPR004360">
    <property type="entry name" value="Glyas_Fos-R_dOase_dom"/>
</dbReference>
<accession>C0IN62</accession>
<dbReference type="AlphaFoldDB" id="C0IN62"/>
<reference evidence="2" key="1">
    <citation type="journal article" date="2009" name="ISME J.">
        <title>Functional metagenomics reveals diverse beta-lactamases in a remote Alaskan soil.</title>
        <authorList>
            <person name="Allen H.K."/>
            <person name="Moe L.A."/>
            <person name="Rodbumrer J."/>
            <person name="Gaarder A."/>
            <person name="Handelsman J."/>
        </authorList>
    </citation>
    <scope>NUCLEOTIDE SEQUENCE</scope>
</reference>
<evidence type="ECO:0000313" key="2">
    <source>
        <dbReference type="EMBL" id="ACN58748.1"/>
    </source>
</evidence>
<evidence type="ECO:0000259" key="1">
    <source>
        <dbReference type="Pfam" id="PF00903"/>
    </source>
</evidence>
<protein>
    <recommendedName>
        <fullName evidence="1">Glyoxalase/fosfomycin resistance/dioxygenase domain-containing protein</fullName>
    </recommendedName>
</protein>